<accession>A0A9W8LMV5</accession>
<proteinExistence type="predicted"/>
<protein>
    <submittedName>
        <fullName evidence="1">Uncharacterized protein</fullName>
    </submittedName>
</protein>
<keyword evidence="2" id="KW-1185">Reference proteome</keyword>
<name>A0A9W8LMV5_9FUNG</name>
<dbReference type="AlphaFoldDB" id="A0A9W8LMV5"/>
<evidence type="ECO:0000313" key="1">
    <source>
        <dbReference type="EMBL" id="KAJ2786443.1"/>
    </source>
</evidence>
<evidence type="ECO:0000313" key="2">
    <source>
        <dbReference type="Proteomes" id="UP001140172"/>
    </source>
</evidence>
<organism evidence="1 2">
    <name type="scientific">Coemansia interrupta</name>
    <dbReference type="NCBI Taxonomy" id="1126814"/>
    <lineage>
        <taxon>Eukaryota</taxon>
        <taxon>Fungi</taxon>
        <taxon>Fungi incertae sedis</taxon>
        <taxon>Zoopagomycota</taxon>
        <taxon>Kickxellomycotina</taxon>
        <taxon>Kickxellomycetes</taxon>
        <taxon>Kickxellales</taxon>
        <taxon>Kickxellaceae</taxon>
        <taxon>Coemansia</taxon>
    </lineage>
</organism>
<dbReference type="EMBL" id="JANBUM010000062">
    <property type="protein sequence ID" value="KAJ2786443.1"/>
    <property type="molecule type" value="Genomic_DNA"/>
</dbReference>
<dbReference type="OrthoDB" id="4217619at2759"/>
<comment type="caution">
    <text evidence="1">The sequence shown here is derived from an EMBL/GenBank/DDBJ whole genome shotgun (WGS) entry which is preliminary data.</text>
</comment>
<sequence>MDDFISVIKRLKSPDTESFNDAVANNNAFSSGALPGRDVTVRTMRPSGEERFITIRTNDHYMPARRIYKGDQVTDRWTFEYF</sequence>
<dbReference type="Proteomes" id="UP001140172">
    <property type="component" value="Unassembled WGS sequence"/>
</dbReference>
<gene>
    <name evidence="1" type="ORF">GGI15_001533</name>
</gene>
<reference evidence="1" key="1">
    <citation type="submission" date="2022-07" db="EMBL/GenBank/DDBJ databases">
        <title>Phylogenomic reconstructions and comparative analyses of Kickxellomycotina fungi.</title>
        <authorList>
            <person name="Reynolds N.K."/>
            <person name="Stajich J.E."/>
            <person name="Barry K."/>
            <person name="Grigoriev I.V."/>
            <person name="Crous P."/>
            <person name="Smith M.E."/>
        </authorList>
    </citation>
    <scope>NUCLEOTIDE SEQUENCE</scope>
    <source>
        <strain evidence="1">BCRC 34489</strain>
    </source>
</reference>